<organism evidence="1 2">
    <name type="scientific">Mesonia oceanica</name>
    <dbReference type="NCBI Taxonomy" id="2687242"/>
    <lineage>
        <taxon>Bacteria</taxon>
        <taxon>Pseudomonadati</taxon>
        <taxon>Bacteroidota</taxon>
        <taxon>Flavobacteriia</taxon>
        <taxon>Flavobacteriales</taxon>
        <taxon>Flavobacteriaceae</taxon>
        <taxon>Mesonia</taxon>
    </lineage>
</organism>
<evidence type="ECO:0000313" key="2">
    <source>
        <dbReference type="Proteomes" id="UP000356253"/>
    </source>
</evidence>
<proteinExistence type="predicted"/>
<dbReference type="EMBL" id="CABVMM010000010">
    <property type="protein sequence ID" value="VVV01392.1"/>
    <property type="molecule type" value="Genomic_DNA"/>
</dbReference>
<dbReference type="Proteomes" id="UP000356253">
    <property type="component" value="Unassembled WGS sequence"/>
</dbReference>
<evidence type="ECO:0000313" key="1">
    <source>
        <dbReference type="EMBL" id="VVV01392.1"/>
    </source>
</evidence>
<reference evidence="1" key="1">
    <citation type="submission" date="2019-09" db="EMBL/GenBank/DDBJ databases">
        <authorList>
            <person name="Rodrigo-Torres L."/>
            <person name="Arahal R. D."/>
            <person name="Lucena T."/>
        </authorList>
    </citation>
    <scope>NUCLEOTIDE SEQUENCE</scope>
    <source>
        <strain evidence="1">ISS653</strain>
    </source>
</reference>
<protein>
    <submittedName>
        <fullName evidence="1">Uncharacterized protein</fullName>
    </submittedName>
</protein>
<comment type="caution">
    <text evidence="1">The sequence shown here is derived from an EMBL/GenBank/DDBJ whole genome shotgun (WGS) entry which is preliminary data.</text>
</comment>
<accession>A0AC61YA47</accession>
<keyword evidence="2" id="KW-1185">Reference proteome</keyword>
<name>A0AC61YA47_9FLAO</name>
<sequence>MKEENNTHQIDGISIQIPIKIKLEAIEKVLQQKLVGFKIQKEEGSGKQFGEILSLELFPGEAGYDVCIRQEVLMKTVLFNNRKISFSFQVKLGYDEDTQELKIENYKADGEHKTWLTNKLLKLIMTMLFKKKLGGTSKFLLTPKLNEMLDQLNEKLENIIEVKKGIRLFGAINSFKIIDLYFKETGLIALVSLKGDLAAEVSEIELPD</sequence>
<gene>
    <name evidence="1" type="ORF">FVB9532_02682</name>
</gene>